<organism evidence="5 6">
    <name type="scientific">Sphaerotilus microaerophilus</name>
    <dbReference type="NCBI Taxonomy" id="2914710"/>
    <lineage>
        <taxon>Bacteria</taxon>
        <taxon>Pseudomonadati</taxon>
        <taxon>Pseudomonadota</taxon>
        <taxon>Betaproteobacteria</taxon>
        <taxon>Burkholderiales</taxon>
        <taxon>Sphaerotilaceae</taxon>
        <taxon>Sphaerotilus</taxon>
    </lineage>
</organism>
<reference evidence="5" key="1">
    <citation type="submission" date="2022-04" db="EMBL/GenBank/DDBJ databases">
        <title>Whole genome sequence of Sphaerotilus sp. FB-5.</title>
        <authorList>
            <person name="Takeda M."/>
            <person name="Narihara S."/>
            <person name="Akimoto M."/>
            <person name="Akimoto R."/>
            <person name="Nishiyashiki S."/>
            <person name="Murakami T."/>
        </authorList>
    </citation>
    <scope>NUCLEOTIDE SEQUENCE</scope>
    <source>
        <strain evidence="5">FB-5</strain>
    </source>
</reference>
<gene>
    <name evidence="5" type="ORF">CATMQ487_22810</name>
</gene>
<keyword evidence="2" id="KW-0472">Membrane</keyword>
<dbReference type="InterPro" id="IPR007450">
    <property type="entry name" value="BamE_dom"/>
</dbReference>
<dbReference type="InterPro" id="IPR037873">
    <property type="entry name" value="BamE-like"/>
</dbReference>
<evidence type="ECO:0000313" key="5">
    <source>
        <dbReference type="EMBL" id="BDI05311.1"/>
    </source>
</evidence>
<feature type="domain" description="Outer membrane protein assembly factor BamE" evidence="4">
    <location>
        <begin position="88"/>
        <end position="148"/>
    </location>
</feature>
<dbReference type="RefSeq" id="WP_251973355.1">
    <property type="nucleotide sequence ID" value="NZ_AP025730.1"/>
</dbReference>
<keyword evidence="1 3" id="KW-0732">Signal</keyword>
<sequence length="162" mass="17944">MSAWALAALLALGALAGCDQQRVAKLEEGVASELDVMKQFGTPLDIHREADGSRTFEYTRQPEGVANYFITIGPDGKMSALRQVLAPPYFAKVQPGMEQAAVRRLLGQPALKTPFALKKEEVWDWRWQEGQQRKVFRVTFDQAGRVTQAASLDDPRDTHTGG</sequence>
<dbReference type="EMBL" id="AP025730">
    <property type="protein sequence ID" value="BDI05311.1"/>
    <property type="molecule type" value="Genomic_DNA"/>
</dbReference>
<evidence type="ECO:0000256" key="3">
    <source>
        <dbReference type="SAM" id="SignalP"/>
    </source>
</evidence>
<evidence type="ECO:0000259" key="4">
    <source>
        <dbReference type="Pfam" id="PF04355"/>
    </source>
</evidence>
<name>A0ABM7YLI8_9BURK</name>
<dbReference type="Proteomes" id="UP001057498">
    <property type="component" value="Chromosome"/>
</dbReference>
<keyword evidence="6" id="KW-1185">Reference proteome</keyword>
<dbReference type="Gene3D" id="3.30.1450.10">
    <property type="match status" value="1"/>
</dbReference>
<dbReference type="Pfam" id="PF04355">
    <property type="entry name" value="BamE"/>
    <property type="match status" value="1"/>
</dbReference>
<protein>
    <recommendedName>
        <fullName evidence="4">Outer membrane protein assembly factor BamE domain-containing protein</fullName>
    </recommendedName>
</protein>
<proteinExistence type="predicted"/>
<feature type="chain" id="PRO_5046849406" description="Outer membrane protein assembly factor BamE domain-containing protein" evidence="3">
    <location>
        <begin position="17"/>
        <end position="162"/>
    </location>
</feature>
<accession>A0ABM7YLI8</accession>
<evidence type="ECO:0000313" key="6">
    <source>
        <dbReference type="Proteomes" id="UP001057498"/>
    </source>
</evidence>
<evidence type="ECO:0000256" key="1">
    <source>
        <dbReference type="ARBA" id="ARBA00022729"/>
    </source>
</evidence>
<feature type="signal peptide" evidence="3">
    <location>
        <begin position="1"/>
        <end position="16"/>
    </location>
</feature>
<evidence type="ECO:0000256" key="2">
    <source>
        <dbReference type="ARBA" id="ARBA00023136"/>
    </source>
</evidence>